<dbReference type="AlphaFoldDB" id="A0A8T2LBM3"/>
<dbReference type="Proteomes" id="UP000752171">
    <property type="component" value="Unassembled WGS sequence"/>
</dbReference>
<accession>A0A8T2LBM3</accession>
<evidence type="ECO:0000313" key="2">
    <source>
        <dbReference type="EMBL" id="KAG9269040.1"/>
    </source>
</evidence>
<comment type="caution">
    <text evidence="2">The sequence shown here is derived from an EMBL/GenBank/DDBJ whole genome shotgun (WGS) entry which is preliminary data.</text>
</comment>
<organism evidence="2 3">
    <name type="scientific">Astyanax mexicanus</name>
    <name type="common">Blind cave fish</name>
    <name type="synonym">Astyanax fasciatus mexicanus</name>
    <dbReference type="NCBI Taxonomy" id="7994"/>
    <lineage>
        <taxon>Eukaryota</taxon>
        <taxon>Metazoa</taxon>
        <taxon>Chordata</taxon>
        <taxon>Craniata</taxon>
        <taxon>Vertebrata</taxon>
        <taxon>Euteleostomi</taxon>
        <taxon>Actinopterygii</taxon>
        <taxon>Neopterygii</taxon>
        <taxon>Teleostei</taxon>
        <taxon>Ostariophysi</taxon>
        <taxon>Characiformes</taxon>
        <taxon>Characoidei</taxon>
        <taxon>Acestrorhamphidae</taxon>
        <taxon>Acestrorhamphinae</taxon>
        <taxon>Astyanax</taxon>
    </lineage>
</organism>
<evidence type="ECO:0000313" key="3">
    <source>
        <dbReference type="Proteomes" id="UP000752171"/>
    </source>
</evidence>
<name>A0A8T2LBM3_ASTMX</name>
<gene>
    <name evidence="2" type="ORF">AMEX_G16016</name>
</gene>
<reference evidence="2 3" key="1">
    <citation type="submission" date="2021-07" db="EMBL/GenBank/DDBJ databases">
        <authorList>
            <person name="Imarazene B."/>
            <person name="Zahm M."/>
            <person name="Klopp C."/>
            <person name="Cabau C."/>
            <person name="Beille S."/>
            <person name="Jouanno E."/>
            <person name="Castinel A."/>
            <person name="Lluch J."/>
            <person name="Gil L."/>
            <person name="Kuchtly C."/>
            <person name="Lopez Roques C."/>
            <person name="Donnadieu C."/>
            <person name="Parrinello H."/>
            <person name="Journot L."/>
            <person name="Du K."/>
            <person name="Schartl M."/>
            <person name="Retaux S."/>
            <person name="Guiguen Y."/>
        </authorList>
    </citation>
    <scope>NUCLEOTIDE SEQUENCE [LARGE SCALE GENOMIC DNA]</scope>
    <source>
        <strain evidence="2">Pach_M1</strain>
        <tissue evidence="2">Testis</tissue>
    </source>
</reference>
<protein>
    <submittedName>
        <fullName evidence="2">Uncharacterized protein</fullName>
    </submittedName>
</protein>
<feature type="region of interest" description="Disordered" evidence="1">
    <location>
        <begin position="1"/>
        <end position="25"/>
    </location>
</feature>
<proteinExistence type="predicted"/>
<feature type="compositionally biased region" description="Basic and acidic residues" evidence="1">
    <location>
        <begin position="15"/>
        <end position="25"/>
    </location>
</feature>
<evidence type="ECO:0000256" key="1">
    <source>
        <dbReference type="SAM" id="MobiDB-lite"/>
    </source>
</evidence>
<dbReference type="EMBL" id="JAICCE010000013">
    <property type="protein sequence ID" value="KAG9269040.1"/>
    <property type="molecule type" value="Genomic_DNA"/>
</dbReference>
<sequence>MEANGERPSTSTTGQEREEITTREREPVVVGSLIARRRLKEESDVHSFFPRSLNTLNPSITHQSDIEICFIAVYVQILFL</sequence>